<reference evidence="2 3" key="1">
    <citation type="submission" date="2016-09" db="EMBL/GenBank/DDBJ databases">
        <title>The complete genome sequences of Rhizobium gallicum, symbiovars gallicum and phaseoli, symbionts associated to common bean (Phaseolus vulgaris).</title>
        <authorList>
            <person name="Bustos P."/>
            <person name="Santamaria R.I."/>
            <person name="Perez-Carrascal O.M."/>
            <person name="Juarez S."/>
            <person name="Lozano L."/>
            <person name="Martinez-Flores I."/>
            <person name="Martinez-Romero E."/>
            <person name="Cevallos M."/>
            <person name="Romero D."/>
            <person name="Davila G."/>
            <person name="Gonzalez V."/>
        </authorList>
    </citation>
    <scope>NUCLEOTIDE SEQUENCE [LARGE SCALE GENOMIC DNA]</scope>
    <source>
        <strain evidence="2 3">IE4872</strain>
    </source>
</reference>
<keyword evidence="1" id="KW-0732">Signal</keyword>
<protein>
    <submittedName>
        <fullName evidence="2">Uncharacterized protein</fullName>
    </submittedName>
</protein>
<name>A0A1L5NJP1_9HYPH</name>
<accession>A0A1L5NJP1</accession>
<sequence>MKCIAAFQRLLCVFAMLGVILGPVSTSMAESAMASSAEVSMPGMEMASASAEAASTEDMPCCPDEQQPPVDCSKNCPLALICASMLLVQAPATASVSVSNLRAPSFSFDQEATLASALIEPPARPPRP</sequence>
<dbReference type="EMBL" id="CP017101">
    <property type="protein sequence ID" value="APO68084.1"/>
    <property type="molecule type" value="Genomic_DNA"/>
</dbReference>
<dbReference type="STRING" id="56730.IE4872_CH02474"/>
<dbReference type="Proteomes" id="UP000184749">
    <property type="component" value="Chromosome"/>
</dbReference>
<feature type="signal peptide" evidence="1">
    <location>
        <begin position="1"/>
        <end position="29"/>
    </location>
</feature>
<proteinExistence type="predicted"/>
<evidence type="ECO:0000313" key="3">
    <source>
        <dbReference type="Proteomes" id="UP000184749"/>
    </source>
</evidence>
<evidence type="ECO:0000256" key="1">
    <source>
        <dbReference type="SAM" id="SignalP"/>
    </source>
</evidence>
<dbReference type="AlphaFoldDB" id="A0A1L5NJP1"/>
<gene>
    <name evidence="2" type="ORF">IE4872_CH02474</name>
</gene>
<organism evidence="2 3">
    <name type="scientific">Rhizobium gallicum</name>
    <dbReference type="NCBI Taxonomy" id="56730"/>
    <lineage>
        <taxon>Bacteria</taxon>
        <taxon>Pseudomonadati</taxon>
        <taxon>Pseudomonadota</taxon>
        <taxon>Alphaproteobacteria</taxon>
        <taxon>Hyphomicrobiales</taxon>
        <taxon>Rhizobiaceae</taxon>
        <taxon>Rhizobium/Agrobacterium group</taxon>
        <taxon>Rhizobium</taxon>
    </lineage>
</organism>
<evidence type="ECO:0000313" key="2">
    <source>
        <dbReference type="EMBL" id="APO68084.1"/>
    </source>
</evidence>
<feature type="chain" id="PRO_5012566518" evidence="1">
    <location>
        <begin position="30"/>
        <end position="128"/>
    </location>
</feature>